<dbReference type="PANTHER" id="PTHR13887">
    <property type="entry name" value="GLUTATHIONE S-TRANSFERASE KAPPA"/>
    <property type="match status" value="1"/>
</dbReference>
<evidence type="ECO:0000259" key="1">
    <source>
        <dbReference type="Pfam" id="PF01323"/>
    </source>
</evidence>
<keyword evidence="3" id="KW-1185">Reference proteome</keyword>
<protein>
    <submittedName>
        <fullName evidence="2">DsbA family oxidoreductase</fullName>
    </submittedName>
</protein>
<dbReference type="EMBL" id="CP073344">
    <property type="protein sequence ID" value="UTW03073.1"/>
    <property type="molecule type" value="Genomic_DNA"/>
</dbReference>
<dbReference type="Proteomes" id="UP001059950">
    <property type="component" value="Chromosome"/>
</dbReference>
<sequence length="223" mass="24811">MSQQLTIDVYFDFICPWCLIGKQHLDAALAQWQNENPNLIAEINWHGVQLLPELPTAGVPFDEFYLRRLGSTLSVHKRQQQVQQAATSTGITIDFAMIKTMPNTAAAHRLFSQAAALGGTPRRDTLLKRLFTAYFHRGENLGSPEVLLEIAEECGYSLSEFPCDLLRDSGCYSPTTTQHVTNSVPYFEINNQLGLSGAQPASVLLEAFLRVQSPIIAETSFHD</sequence>
<feature type="domain" description="DSBA-like thioredoxin" evidence="1">
    <location>
        <begin position="6"/>
        <end position="161"/>
    </location>
</feature>
<accession>A0ABY5GSW7</accession>
<dbReference type="InterPro" id="IPR001853">
    <property type="entry name" value="DSBA-like_thioredoxin_dom"/>
</dbReference>
<evidence type="ECO:0000313" key="3">
    <source>
        <dbReference type="Proteomes" id="UP001059950"/>
    </source>
</evidence>
<proteinExistence type="predicted"/>
<dbReference type="InterPro" id="IPR036249">
    <property type="entry name" value="Thioredoxin-like_sf"/>
</dbReference>
<dbReference type="PANTHER" id="PTHR13887:SF41">
    <property type="entry name" value="THIOREDOXIN SUPERFAMILY PROTEIN"/>
    <property type="match status" value="1"/>
</dbReference>
<evidence type="ECO:0000313" key="2">
    <source>
        <dbReference type="EMBL" id="UTW03073.1"/>
    </source>
</evidence>
<dbReference type="CDD" id="cd03024">
    <property type="entry name" value="DsbA_FrnE"/>
    <property type="match status" value="1"/>
</dbReference>
<dbReference type="Gene3D" id="3.40.30.10">
    <property type="entry name" value="Glutaredoxin"/>
    <property type="match status" value="1"/>
</dbReference>
<organism evidence="2 3">
    <name type="scientific">Amphritea atlantica</name>
    <dbReference type="NCBI Taxonomy" id="355243"/>
    <lineage>
        <taxon>Bacteria</taxon>
        <taxon>Pseudomonadati</taxon>
        <taxon>Pseudomonadota</taxon>
        <taxon>Gammaproteobacteria</taxon>
        <taxon>Oceanospirillales</taxon>
        <taxon>Oceanospirillaceae</taxon>
        <taxon>Amphritea</taxon>
    </lineage>
</organism>
<gene>
    <name evidence="2" type="ORF">KDX31_17365</name>
</gene>
<name>A0ABY5GSW7_9GAMM</name>
<dbReference type="Pfam" id="PF01323">
    <property type="entry name" value="DSBA"/>
    <property type="match status" value="1"/>
</dbReference>
<reference evidence="2" key="1">
    <citation type="submission" date="2021-04" db="EMBL/GenBank/DDBJ databases">
        <title>Oceanospirillales bacteria with DddD are important DMSP degraders in coastal seawater.</title>
        <authorList>
            <person name="Liu J."/>
        </authorList>
    </citation>
    <scope>NUCLEOTIDE SEQUENCE</scope>
    <source>
        <strain evidence="2">GY6</strain>
    </source>
</reference>
<dbReference type="SUPFAM" id="SSF52833">
    <property type="entry name" value="Thioredoxin-like"/>
    <property type="match status" value="1"/>
</dbReference>